<dbReference type="InterPro" id="IPR002935">
    <property type="entry name" value="SAM_O-MeTrfase"/>
</dbReference>
<reference evidence="2 3" key="1">
    <citation type="journal article" date="2016" name="Genome Announc.">
        <title>Complete Genome Sequences of Aerococcus christensenii CCUG 28831T, Aerococcus sanguinicola CCUG 43001T, Aerococcus urinae CCUG 36881T, Aerococcus urinaeequi CCUG 28094T, Aerococcus urinaehominis CCUG 42038 BT, and Aerococcus viridans CCUG 4311T.</title>
        <authorList>
            <person name="Carkaci D."/>
            <person name="Dargis R."/>
            <person name="Nielsen X.C."/>
            <person name="Skovgaard O."/>
            <person name="Fuursted K."/>
            <person name="Christensen J.J."/>
        </authorList>
    </citation>
    <scope>NUCLEOTIDE SEQUENCE [LARGE SCALE GENOMIC DNA]</scope>
    <source>
        <strain evidence="2 3">CCUG42038B</strain>
    </source>
</reference>
<dbReference type="GO" id="GO:0030488">
    <property type="term" value="P:tRNA methylation"/>
    <property type="evidence" value="ECO:0007669"/>
    <property type="project" value="UniProtKB-UniRule"/>
</dbReference>
<dbReference type="InterPro" id="IPR029063">
    <property type="entry name" value="SAM-dependent_MTases_sf"/>
</dbReference>
<dbReference type="InterPro" id="IPR043675">
    <property type="entry name" value="TrmR_methyltr"/>
</dbReference>
<dbReference type="OrthoDB" id="9799672at2"/>
<dbReference type="Gene3D" id="3.40.50.150">
    <property type="entry name" value="Vaccinia Virus protein VP39"/>
    <property type="match status" value="1"/>
</dbReference>
<comment type="similarity">
    <text evidence="1">Belongs to the class I-like SAM-binding methyltransferase superfamily. Cation-dependent O-methyltransferase family.</text>
</comment>
<keyword evidence="1" id="KW-0819">tRNA processing</keyword>
<dbReference type="STRING" id="128944.AWM75_03860"/>
<dbReference type="GO" id="GO:0016300">
    <property type="term" value="F:tRNA (uridine) methyltransferase activity"/>
    <property type="evidence" value="ECO:0007669"/>
    <property type="project" value="UniProtKB-UniRule"/>
</dbReference>
<dbReference type="CDD" id="cd02440">
    <property type="entry name" value="AdoMet_MTases"/>
    <property type="match status" value="1"/>
</dbReference>
<dbReference type="EMBL" id="CP014163">
    <property type="protein sequence ID" value="AMB99191.1"/>
    <property type="molecule type" value="Genomic_DNA"/>
</dbReference>
<keyword evidence="1 2" id="KW-0489">Methyltransferase</keyword>
<accession>A0A109RHQ1</accession>
<dbReference type="HAMAP" id="MF_02217">
    <property type="entry name" value="TrmR_methyltr"/>
    <property type="match status" value="1"/>
</dbReference>
<keyword evidence="1" id="KW-0949">S-adenosyl-L-methionine</keyword>
<name>A0A109RHQ1_9LACT</name>
<evidence type="ECO:0000313" key="3">
    <source>
        <dbReference type="Proteomes" id="UP000062260"/>
    </source>
</evidence>
<comment type="catalytic activity">
    <reaction evidence="1">
        <text>5-hydroxyuridine(34) in tRNA + S-adenosyl-L-methionine = 5-methoxyuridine(34) in tRNA + S-adenosyl-L-homocysteine + H(+)</text>
        <dbReference type="Rhea" id="RHEA:60524"/>
        <dbReference type="Rhea" id="RHEA-COMP:13381"/>
        <dbReference type="Rhea" id="RHEA-COMP:15591"/>
        <dbReference type="ChEBI" id="CHEBI:15378"/>
        <dbReference type="ChEBI" id="CHEBI:57856"/>
        <dbReference type="ChEBI" id="CHEBI:59789"/>
        <dbReference type="ChEBI" id="CHEBI:136877"/>
        <dbReference type="ChEBI" id="CHEBI:143860"/>
    </reaction>
</comment>
<comment type="subunit">
    <text evidence="1">Homodimer.</text>
</comment>
<evidence type="ECO:0000313" key="2">
    <source>
        <dbReference type="EMBL" id="AMB99191.1"/>
    </source>
</evidence>
<dbReference type="PANTHER" id="PTHR10509">
    <property type="entry name" value="O-METHYLTRANSFERASE-RELATED"/>
    <property type="match status" value="1"/>
</dbReference>
<dbReference type="EC" id="2.1.1.-" evidence="1"/>
<comment type="function">
    <text evidence="1">Catalyzes the methylation of 5-hydroxyuridine (ho5U) to form 5-methoxyuridine (mo5U) at position 34 in tRNAs.</text>
</comment>
<organism evidence="2 3">
    <name type="scientific">Aerococcus urinaehominis</name>
    <dbReference type="NCBI Taxonomy" id="128944"/>
    <lineage>
        <taxon>Bacteria</taxon>
        <taxon>Bacillati</taxon>
        <taxon>Bacillota</taxon>
        <taxon>Bacilli</taxon>
        <taxon>Lactobacillales</taxon>
        <taxon>Aerococcaceae</taxon>
        <taxon>Aerococcus</taxon>
    </lineage>
</organism>
<feature type="binding site" evidence="1">
    <location>
        <position position="77"/>
    </location>
    <ligand>
        <name>S-adenosyl-L-methionine</name>
        <dbReference type="ChEBI" id="CHEBI:59789"/>
    </ligand>
</feature>
<reference evidence="3" key="2">
    <citation type="submission" date="2016-01" db="EMBL/GenBank/DDBJ databases">
        <title>Six Aerococcus type strain genome sequencing and assembly using PacBio and Illumina Hiseq.</title>
        <authorList>
            <person name="Carkaci D."/>
            <person name="Dargis R."/>
            <person name="Nielsen X.C."/>
            <person name="Skovgaard O."/>
            <person name="Fuursted K."/>
            <person name="Christensen J.J."/>
        </authorList>
    </citation>
    <scope>NUCLEOTIDE SEQUENCE [LARGE SCALE GENOMIC DNA]</scope>
    <source>
        <strain evidence="3">CCUG42038B</strain>
    </source>
</reference>
<comment type="caution">
    <text evidence="1">Lacks conserved residue(s) required for the propagation of feature annotation.</text>
</comment>
<dbReference type="RefSeq" id="WP_067978449.1">
    <property type="nucleotide sequence ID" value="NZ_CP014163.1"/>
</dbReference>
<dbReference type="KEGG" id="auh:AWM75_03860"/>
<sequence>MHKQNEMMDRPIVEAGVLNYLRYDQRRFASEIQAIEYDANERRVPIIPHETAVFLDFLLGLMQPQQILEIGLAIGYSASLMTYGHPGRHVDSIERNLQMVAEAKENISKLGLDQQITILEGDAKEVLASLDKAYDFIFMDSAKAKYYDFLPYLLNLLPVGGLIMIDDVFQAGTVFHERTEIPRRVRTIHKKLNMLLEKVTRHPQLKTTALPLGDGVLLIEKKADFDYFKDFTLDQVGEE</sequence>
<dbReference type="InterPro" id="IPR050362">
    <property type="entry name" value="Cation-dep_OMT"/>
</dbReference>
<dbReference type="GO" id="GO:0008757">
    <property type="term" value="F:S-adenosylmethionine-dependent methyltransferase activity"/>
    <property type="evidence" value="ECO:0007669"/>
    <property type="project" value="TreeGrafter"/>
</dbReference>
<keyword evidence="1 2" id="KW-0808">Transferase</keyword>
<dbReference type="GO" id="GO:0008171">
    <property type="term" value="F:O-methyltransferase activity"/>
    <property type="evidence" value="ECO:0007669"/>
    <property type="project" value="InterPro"/>
</dbReference>
<feature type="binding site" evidence="1">
    <location>
        <position position="140"/>
    </location>
    <ligand>
        <name>S-adenosyl-L-methionine</name>
        <dbReference type="ChEBI" id="CHEBI:59789"/>
    </ligand>
</feature>
<dbReference type="Proteomes" id="UP000062260">
    <property type="component" value="Chromosome"/>
</dbReference>
<keyword evidence="3" id="KW-1185">Reference proteome</keyword>
<dbReference type="Pfam" id="PF01596">
    <property type="entry name" value="Methyltransf_3"/>
    <property type="match status" value="1"/>
</dbReference>
<dbReference type="AlphaFoldDB" id="A0A109RHQ1"/>
<dbReference type="PROSITE" id="PS51682">
    <property type="entry name" value="SAM_OMT_I"/>
    <property type="match status" value="1"/>
</dbReference>
<dbReference type="PANTHER" id="PTHR10509:SF14">
    <property type="entry name" value="CAFFEOYL-COA O-METHYLTRANSFERASE 3-RELATED"/>
    <property type="match status" value="1"/>
</dbReference>
<gene>
    <name evidence="1" type="primary">trmR</name>
    <name evidence="2" type="ORF">AWM75_03860</name>
</gene>
<feature type="binding site" evidence="1">
    <location>
        <begin position="122"/>
        <end position="123"/>
    </location>
    <ligand>
        <name>S-adenosyl-L-methionine</name>
        <dbReference type="ChEBI" id="CHEBI:59789"/>
    </ligand>
</feature>
<feature type="binding site" evidence="1">
    <location>
        <position position="94"/>
    </location>
    <ligand>
        <name>S-adenosyl-L-methionine</name>
        <dbReference type="ChEBI" id="CHEBI:59789"/>
    </ligand>
</feature>
<evidence type="ECO:0000256" key="1">
    <source>
        <dbReference type="HAMAP-Rule" id="MF_02217"/>
    </source>
</evidence>
<feature type="binding site" evidence="1">
    <location>
        <position position="47"/>
    </location>
    <ligand>
        <name>S-adenosyl-L-methionine</name>
        <dbReference type="ChEBI" id="CHEBI:59789"/>
    </ligand>
</feature>
<protein>
    <recommendedName>
        <fullName evidence="1">tRNA 5-hydroxyuridine methyltransferase</fullName>
        <ecNumber evidence="1">2.1.1.-</ecNumber>
    </recommendedName>
    <alternativeName>
        <fullName evidence="1">ho5U methyltransferase</fullName>
    </alternativeName>
</protein>
<dbReference type="SUPFAM" id="SSF53335">
    <property type="entry name" value="S-adenosyl-L-methionine-dependent methyltransferases"/>
    <property type="match status" value="1"/>
</dbReference>
<proteinExistence type="inferred from homology"/>